<name>A0AC35EXE3_9BILA</name>
<dbReference type="Proteomes" id="UP000887580">
    <property type="component" value="Unplaced"/>
</dbReference>
<protein>
    <submittedName>
        <fullName evidence="2">Protein kinase domain-containing protein</fullName>
    </submittedName>
</protein>
<proteinExistence type="predicted"/>
<dbReference type="WBParaSite" id="PS1159_v2.g11004.t1">
    <property type="protein sequence ID" value="PS1159_v2.g11004.t1"/>
    <property type="gene ID" value="PS1159_v2.g11004"/>
</dbReference>
<reference evidence="2" key="1">
    <citation type="submission" date="2022-11" db="UniProtKB">
        <authorList>
            <consortium name="WormBaseParasite"/>
        </authorList>
    </citation>
    <scope>IDENTIFICATION</scope>
</reference>
<sequence>MPITYVFELPTKVVLDIGMILDNGNAWEDVAITMPDIADIDIDDCRRLRDSRDGRPTESLLRIWGSKGYTINDLYKVFARLKLIRCMKIMREYVEPDLHMLETDCLSLPDVITNPKGNSTDGSSFVKPSAHQIHPSVSVYSKKTEGSSWSSLGDVETELTSGGGSVLNDLQNTLAVKYQEILEATHNFAVENILGRGGYGTVYKGQWKHLFVAVKRIQSKKDSGAANEKERLRQSLQELRTLAKFRHDNILSLYGYSLDGPEPCLVYQYMANGSLEDRLLCRKGSTPLGWTTRFQISQGVSCGLHFLHSIGKAPMIHGDVKSANILLDKHMEPKLGDFGLCRDGQQEVGVDEKAPLIASHIKGTLAYLPPEFITNKILTTKLDVYSFGVVLLEIATGLRAYSDSRTPPGLVDYISRLVKENREEGPKKIVQVCCDKKLVHGTFYRIFD</sequence>
<evidence type="ECO:0000313" key="1">
    <source>
        <dbReference type="Proteomes" id="UP000887580"/>
    </source>
</evidence>
<evidence type="ECO:0000313" key="2">
    <source>
        <dbReference type="WBParaSite" id="PS1159_v2.g11004.t1"/>
    </source>
</evidence>
<accession>A0AC35EXE3</accession>
<organism evidence="1 2">
    <name type="scientific">Panagrolaimus sp. PS1159</name>
    <dbReference type="NCBI Taxonomy" id="55785"/>
    <lineage>
        <taxon>Eukaryota</taxon>
        <taxon>Metazoa</taxon>
        <taxon>Ecdysozoa</taxon>
        <taxon>Nematoda</taxon>
        <taxon>Chromadorea</taxon>
        <taxon>Rhabditida</taxon>
        <taxon>Tylenchina</taxon>
        <taxon>Panagrolaimomorpha</taxon>
        <taxon>Panagrolaimoidea</taxon>
        <taxon>Panagrolaimidae</taxon>
        <taxon>Panagrolaimus</taxon>
    </lineage>
</organism>